<protein>
    <submittedName>
        <fullName evidence="2">Uncharacterized protein</fullName>
    </submittedName>
</protein>
<dbReference type="EMBL" id="CAKOFQ010006664">
    <property type="protein sequence ID" value="CAH1956174.1"/>
    <property type="molecule type" value="Genomic_DNA"/>
</dbReference>
<gene>
    <name evidence="2" type="ORF">ACAOBT_LOCUS1436</name>
</gene>
<evidence type="ECO:0000313" key="2">
    <source>
        <dbReference type="EMBL" id="CAH1956174.1"/>
    </source>
</evidence>
<keyword evidence="1" id="KW-0472">Membrane</keyword>
<dbReference type="OrthoDB" id="6362812at2759"/>
<proteinExistence type="predicted"/>
<keyword evidence="1" id="KW-1133">Transmembrane helix</keyword>
<sequence length="185" mass="20503">MTTPKPSVSTLLPVTGTSPQLRARQNSTPTVSWITSTGITPKTAFTSTATPGTTLSGVTSPGTFLNLTHRTTSEVFYNGTGYYIEAEEELGLNDWQTLFLACVITLISLVFILLVVFGIRVAWKKYRKCKHNSQYDGIIRREGTSESLSRPLHSHLTDKLSWNKIQFQSEAQQINCSPYTSGYTC</sequence>
<reference evidence="2" key="1">
    <citation type="submission" date="2022-03" db="EMBL/GenBank/DDBJ databases">
        <authorList>
            <person name="Sayadi A."/>
        </authorList>
    </citation>
    <scope>NUCLEOTIDE SEQUENCE</scope>
</reference>
<keyword evidence="3" id="KW-1185">Reference proteome</keyword>
<comment type="caution">
    <text evidence="2">The sequence shown here is derived from an EMBL/GenBank/DDBJ whole genome shotgun (WGS) entry which is preliminary data.</text>
</comment>
<accession>A0A9P0JKN5</accession>
<evidence type="ECO:0000256" key="1">
    <source>
        <dbReference type="SAM" id="Phobius"/>
    </source>
</evidence>
<keyword evidence="1" id="KW-0812">Transmembrane</keyword>
<evidence type="ECO:0000313" key="3">
    <source>
        <dbReference type="Proteomes" id="UP001152888"/>
    </source>
</evidence>
<name>A0A9P0JKN5_ACAOB</name>
<dbReference type="AlphaFoldDB" id="A0A9P0JKN5"/>
<dbReference type="Proteomes" id="UP001152888">
    <property type="component" value="Unassembled WGS sequence"/>
</dbReference>
<organism evidence="2 3">
    <name type="scientific">Acanthoscelides obtectus</name>
    <name type="common">Bean weevil</name>
    <name type="synonym">Bruchus obtectus</name>
    <dbReference type="NCBI Taxonomy" id="200917"/>
    <lineage>
        <taxon>Eukaryota</taxon>
        <taxon>Metazoa</taxon>
        <taxon>Ecdysozoa</taxon>
        <taxon>Arthropoda</taxon>
        <taxon>Hexapoda</taxon>
        <taxon>Insecta</taxon>
        <taxon>Pterygota</taxon>
        <taxon>Neoptera</taxon>
        <taxon>Endopterygota</taxon>
        <taxon>Coleoptera</taxon>
        <taxon>Polyphaga</taxon>
        <taxon>Cucujiformia</taxon>
        <taxon>Chrysomeloidea</taxon>
        <taxon>Chrysomelidae</taxon>
        <taxon>Bruchinae</taxon>
        <taxon>Bruchini</taxon>
        <taxon>Acanthoscelides</taxon>
    </lineage>
</organism>
<feature type="transmembrane region" description="Helical" evidence="1">
    <location>
        <begin position="98"/>
        <end position="123"/>
    </location>
</feature>